<feature type="region of interest" description="Disordered" evidence="1">
    <location>
        <begin position="342"/>
        <end position="384"/>
    </location>
</feature>
<feature type="compositionally biased region" description="Basic and acidic residues" evidence="1">
    <location>
        <begin position="345"/>
        <end position="376"/>
    </location>
</feature>
<name>A0A813IYZ7_POLGL</name>
<organism evidence="4 5">
    <name type="scientific">Polarella glacialis</name>
    <name type="common">Dinoflagellate</name>
    <dbReference type="NCBI Taxonomy" id="89957"/>
    <lineage>
        <taxon>Eukaryota</taxon>
        <taxon>Sar</taxon>
        <taxon>Alveolata</taxon>
        <taxon>Dinophyceae</taxon>
        <taxon>Suessiales</taxon>
        <taxon>Suessiaceae</taxon>
        <taxon>Polarella</taxon>
    </lineage>
</organism>
<keyword evidence="2" id="KW-0472">Membrane</keyword>
<dbReference type="EMBL" id="CAJNNV010026123">
    <property type="protein sequence ID" value="CAE8617309.1"/>
    <property type="molecule type" value="Genomic_DNA"/>
</dbReference>
<evidence type="ECO:0000256" key="2">
    <source>
        <dbReference type="SAM" id="Phobius"/>
    </source>
</evidence>
<protein>
    <submittedName>
        <fullName evidence="4">Uncharacterized protein</fullName>
    </submittedName>
</protein>
<keyword evidence="6" id="KW-1185">Reference proteome</keyword>
<feature type="transmembrane region" description="Helical" evidence="2">
    <location>
        <begin position="288"/>
        <end position="309"/>
    </location>
</feature>
<feature type="transmembrane region" description="Helical" evidence="2">
    <location>
        <begin position="174"/>
        <end position="198"/>
    </location>
</feature>
<keyword evidence="2" id="KW-0812">Transmembrane</keyword>
<evidence type="ECO:0000313" key="4">
    <source>
        <dbReference type="EMBL" id="CAE8661845.1"/>
    </source>
</evidence>
<comment type="caution">
    <text evidence="4">The sequence shown here is derived from an EMBL/GenBank/DDBJ whole genome shotgun (WGS) entry which is preliminary data.</text>
</comment>
<evidence type="ECO:0000313" key="3">
    <source>
        <dbReference type="EMBL" id="CAE8617309.1"/>
    </source>
</evidence>
<dbReference type="Proteomes" id="UP000654075">
    <property type="component" value="Unassembled WGS sequence"/>
</dbReference>
<keyword evidence="2" id="KW-1133">Transmembrane helix</keyword>
<reference evidence="4" key="1">
    <citation type="submission" date="2021-02" db="EMBL/GenBank/DDBJ databases">
        <authorList>
            <person name="Dougan E. K."/>
            <person name="Rhodes N."/>
            <person name="Thang M."/>
            <person name="Chan C."/>
        </authorList>
    </citation>
    <scope>NUCLEOTIDE SEQUENCE</scope>
</reference>
<evidence type="ECO:0000313" key="5">
    <source>
        <dbReference type="Proteomes" id="UP000626109"/>
    </source>
</evidence>
<gene>
    <name evidence="3" type="ORF">PGLA1383_LOCUS34971</name>
    <name evidence="4" type="ORF">PGLA2088_LOCUS14679</name>
</gene>
<sequence length="384" mass="42990">MLDRVPSAAPLVHGQQGVHTRALGIIGGHVTGFAAIHTSAHMQAEEPFKNSPWLQLVVMVIFASVWACLAFVSRKIREVITQIDKELTEEEEEAEDDVAAICLGKLFCNSMRYFILGHDPSKEILLCKTCAAPSYSQAATMYSVGVGFMVLMFLANHYHVAIKRIEYSQVTKRFVKLVLATFAFSASWTILFANYWFFKTVDSGSQIQAPVLQMLVVALFVGLCSMLVIFVMDYLADNEVLEPKGLRHLMTAVGLMVGLSWEACFDMATEALGEGLSEEASFSHAGTYWMALLNLSLVAISYPAWRLYIMPKAYPDLQQLVGKHPPISSLWGFRQLLNIHNNSNSHDETHEESRELTHDHHHNSDQEGEETRENGRKALLQEPL</sequence>
<dbReference type="AlphaFoldDB" id="A0A813IYZ7"/>
<accession>A0A813IYZ7</accession>
<evidence type="ECO:0000256" key="1">
    <source>
        <dbReference type="SAM" id="MobiDB-lite"/>
    </source>
</evidence>
<feature type="transmembrane region" description="Helical" evidence="2">
    <location>
        <begin position="53"/>
        <end position="72"/>
    </location>
</feature>
<evidence type="ECO:0000313" key="6">
    <source>
        <dbReference type="Proteomes" id="UP000654075"/>
    </source>
</evidence>
<dbReference type="Proteomes" id="UP000626109">
    <property type="component" value="Unassembled WGS sequence"/>
</dbReference>
<feature type="transmembrane region" description="Helical" evidence="2">
    <location>
        <begin position="210"/>
        <end position="236"/>
    </location>
</feature>
<proteinExistence type="predicted"/>
<dbReference type="EMBL" id="CAJNNW010017913">
    <property type="protein sequence ID" value="CAE8661845.1"/>
    <property type="molecule type" value="Genomic_DNA"/>
</dbReference>